<dbReference type="EnsemblMetazoa" id="ADIR003123-RA">
    <property type="protein sequence ID" value="ADIR003123-PA"/>
    <property type="gene ID" value="ADIR003123"/>
</dbReference>
<reference evidence="3" key="1">
    <citation type="submission" date="2013-03" db="EMBL/GenBank/DDBJ databases">
        <title>The Genome Sequence of Anopheles dirus WRAIR2.</title>
        <authorList>
            <consortium name="The Broad Institute Genomics Platform"/>
            <person name="Neafsey D.E."/>
            <person name="Walton C."/>
            <person name="Walker B."/>
            <person name="Young S.K."/>
            <person name="Zeng Q."/>
            <person name="Gargeya S."/>
            <person name="Fitzgerald M."/>
            <person name="Haas B."/>
            <person name="Abouelleil A."/>
            <person name="Allen A.W."/>
            <person name="Alvarado L."/>
            <person name="Arachchi H.M."/>
            <person name="Berlin A.M."/>
            <person name="Chapman S.B."/>
            <person name="Gainer-Dewar J."/>
            <person name="Goldberg J."/>
            <person name="Griggs A."/>
            <person name="Gujja S."/>
            <person name="Hansen M."/>
            <person name="Howarth C."/>
            <person name="Imamovic A."/>
            <person name="Ireland A."/>
            <person name="Larimer J."/>
            <person name="McCowan C."/>
            <person name="Murphy C."/>
            <person name="Pearson M."/>
            <person name="Poon T.W."/>
            <person name="Priest M."/>
            <person name="Roberts A."/>
            <person name="Saif S."/>
            <person name="Shea T."/>
            <person name="Sisk P."/>
            <person name="Sykes S."/>
            <person name="Wortman J."/>
            <person name="Nusbaum C."/>
            <person name="Birren B."/>
        </authorList>
    </citation>
    <scope>NUCLEOTIDE SEQUENCE [LARGE SCALE GENOMIC DNA]</scope>
    <source>
        <strain evidence="3">WRAIR2</strain>
    </source>
</reference>
<feature type="transmembrane region" description="Helical" evidence="1">
    <location>
        <begin position="302"/>
        <end position="321"/>
    </location>
</feature>
<name>A0A182N652_9DIPT</name>
<dbReference type="VEuPathDB" id="VectorBase:ADIR003123"/>
<evidence type="ECO:0000256" key="1">
    <source>
        <dbReference type="SAM" id="Phobius"/>
    </source>
</evidence>
<evidence type="ECO:0000313" key="3">
    <source>
        <dbReference type="Proteomes" id="UP000075884"/>
    </source>
</evidence>
<keyword evidence="3" id="KW-1185">Reference proteome</keyword>
<keyword evidence="1" id="KW-0472">Membrane</keyword>
<evidence type="ECO:0000313" key="2">
    <source>
        <dbReference type="EnsemblMetazoa" id="ADIR003123-PA"/>
    </source>
</evidence>
<reference evidence="2" key="2">
    <citation type="submission" date="2020-05" db="UniProtKB">
        <authorList>
            <consortium name="EnsemblMetazoa"/>
        </authorList>
    </citation>
    <scope>IDENTIFICATION</scope>
    <source>
        <strain evidence="2">WRAIR2</strain>
    </source>
</reference>
<sequence>MNHERWSTVVPKMFSKQVLQSSVSTNVGLLIVAVCLVGSGFALNCKICHSTGDYELCLRSSSAPCTVSLVNATHLLLASANPTLRNVTLKGTPQYQCFQVNYTVGPMWQYQMGCTYATTKICEGWREASKCQTTTSNVMGVPTRAKIPHLADYAPHAPPLIIHPHNVVQKAGQPVVAVQPAVVVVTRDYKSAAGGSRLTADMDVIDIAPGAVFLVDGGFSLECKICDEFYKDDWCLHYSIISCNRSLAFDTHEFMASINPSLEDIPFKYEPNYQCIEVSAVFLVGGVTVERKMSPKQVLQRLVSADIGLIALFVGTVFYVGGGFSLECKTCDSVGNYKRCLLNLTVSCNRSLANTTHQLMASINSSLKYVPLKAEPKYQCIQVNYTSENKPHYYMGCTIAKNKICESLPSDVKCITTNGASESSMLNKCSKVIHVYS</sequence>
<dbReference type="Proteomes" id="UP000075884">
    <property type="component" value="Unassembled WGS sequence"/>
</dbReference>
<accession>A0A182N652</accession>
<proteinExistence type="predicted"/>
<keyword evidence="1" id="KW-0812">Transmembrane</keyword>
<organism evidence="2 3">
    <name type="scientific">Anopheles dirus</name>
    <dbReference type="NCBI Taxonomy" id="7168"/>
    <lineage>
        <taxon>Eukaryota</taxon>
        <taxon>Metazoa</taxon>
        <taxon>Ecdysozoa</taxon>
        <taxon>Arthropoda</taxon>
        <taxon>Hexapoda</taxon>
        <taxon>Insecta</taxon>
        <taxon>Pterygota</taxon>
        <taxon>Neoptera</taxon>
        <taxon>Endopterygota</taxon>
        <taxon>Diptera</taxon>
        <taxon>Nematocera</taxon>
        <taxon>Culicoidea</taxon>
        <taxon>Culicidae</taxon>
        <taxon>Anophelinae</taxon>
        <taxon>Anopheles</taxon>
    </lineage>
</organism>
<keyword evidence="1" id="KW-1133">Transmembrane helix</keyword>
<protein>
    <submittedName>
        <fullName evidence="2">Uncharacterized protein</fullName>
    </submittedName>
</protein>
<dbReference type="AlphaFoldDB" id="A0A182N652"/>
<feature type="transmembrane region" description="Helical" evidence="1">
    <location>
        <begin position="23"/>
        <end position="43"/>
    </location>
</feature>